<keyword evidence="2" id="KW-1185">Reference proteome</keyword>
<dbReference type="AlphaFoldDB" id="A0A370UBA5"/>
<accession>A0A370UBA5</accession>
<proteinExistence type="predicted"/>
<name>A0A370UBA5_9GAMM</name>
<protein>
    <submittedName>
        <fullName evidence="1">Uncharacterized protein</fullName>
    </submittedName>
</protein>
<comment type="caution">
    <text evidence="1">The sequence shown here is derived from an EMBL/GenBank/DDBJ whole genome shotgun (WGS) entry which is preliminary data.</text>
</comment>
<gene>
    <name evidence="1" type="ORF">DN730_05315</name>
</gene>
<dbReference type="Proteomes" id="UP000254326">
    <property type="component" value="Unassembled WGS sequence"/>
</dbReference>
<reference evidence="1 2" key="1">
    <citation type="submission" date="2018-06" db="EMBL/GenBank/DDBJ databases">
        <title>Marinomonas sp. YLB-05 draft genome sequence.</title>
        <authorList>
            <person name="Yu L."/>
            <person name="Tang X."/>
        </authorList>
    </citation>
    <scope>NUCLEOTIDE SEQUENCE [LARGE SCALE GENOMIC DNA]</scope>
    <source>
        <strain evidence="1 2">YLB-05</strain>
    </source>
</reference>
<evidence type="ECO:0000313" key="2">
    <source>
        <dbReference type="Proteomes" id="UP000254326"/>
    </source>
</evidence>
<evidence type="ECO:0000313" key="1">
    <source>
        <dbReference type="EMBL" id="RDL45038.1"/>
    </source>
</evidence>
<sequence>MSVIFALVAIPAGLYYLAKYSLFGGGGPSPKLVLVVPSNEYEVKSVLDAIDKIDSTLGPRENRKDASEGDRFFYYKHAYWYPSSGSDTYGIALIEWNTTTWENDKQQMGGSYFIDVYSEKKECSLCDQLKVALSQSQVKFKSPCETQTNLTEYERIRCDI</sequence>
<organism evidence="1 2">
    <name type="scientific">Marinomonas piezotolerans</name>
    <dbReference type="NCBI Taxonomy" id="2213058"/>
    <lineage>
        <taxon>Bacteria</taxon>
        <taxon>Pseudomonadati</taxon>
        <taxon>Pseudomonadota</taxon>
        <taxon>Gammaproteobacteria</taxon>
        <taxon>Oceanospirillales</taxon>
        <taxon>Oceanospirillaceae</taxon>
        <taxon>Marinomonas</taxon>
    </lineage>
</organism>
<dbReference type="EMBL" id="QKRA01000002">
    <property type="protein sequence ID" value="RDL45038.1"/>
    <property type="molecule type" value="Genomic_DNA"/>
</dbReference>